<dbReference type="Proteomes" id="UP000270342">
    <property type="component" value="Unassembled WGS sequence"/>
</dbReference>
<evidence type="ECO:0000313" key="3">
    <source>
        <dbReference type="EMBL" id="RKP46626.1"/>
    </source>
</evidence>
<name>A0A494XDT5_9BURK</name>
<dbReference type="EMBL" id="RBZU01000014">
    <property type="protein sequence ID" value="RKP46626.1"/>
    <property type="molecule type" value="Genomic_DNA"/>
</dbReference>
<dbReference type="PROSITE" id="PS50943">
    <property type="entry name" value="HTH_CROC1"/>
    <property type="match status" value="1"/>
</dbReference>
<accession>A0A494XDT5</accession>
<sequence>MDFVELGEAFRLARLAANKTQQQVAEQSGITRARISRFETGLLPELGTVKLLSLFEAVGLELFARPIGHGRTLDDVLAEQRTPALSSAETRRRVRLPRPEARTKITGKGG</sequence>
<dbReference type="SUPFAM" id="SSF47413">
    <property type="entry name" value="lambda repressor-like DNA-binding domains"/>
    <property type="match status" value="1"/>
</dbReference>
<protein>
    <submittedName>
        <fullName evidence="3">XRE family transcriptional regulator</fullName>
    </submittedName>
</protein>
<comment type="caution">
    <text evidence="3">The sequence shown here is derived from an EMBL/GenBank/DDBJ whole genome shotgun (WGS) entry which is preliminary data.</text>
</comment>
<evidence type="ECO:0000256" key="1">
    <source>
        <dbReference type="SAM" id="MobiDB-lite"/>
    </source>
</evidence>
<dbReference type="Pfam" id="PF13560">
    <property type="entry name" value="HTH_31"/>
    <property type="match status" value="1"/>
</dbReference>
<organism evidence="3 4">
    <name type="scientific">Pararobbsia silviterrae</name>
    <dbReference type="NCBI Taxonomy" id="1792498"/>
    <lineage>
        <taxon>Bacteria</taxon>
        <taxon>Pseudomonadati</taxon>
        <taxon>Pseudomonadota</taxon>
        <taxon>Betaproteobacteria</taxon>
        <taxon>Burkholderiales</taxon>
        <taxon>Burkholderiaceae</taxon>
        <taxon>Pararobbsia</taxon>
    </lineage>
</organism>
<gene>
    <name evidence="3" type="ORF">D7S86_24330</name>
</gene>
<reference evidence="3 4" key="1">
    <citation type="submission" date="2018-10" db="EMBL/GenBank/DDBJ databases">
        <title>Robbsia sp. DHC34, isolated from soil.</title>
        <authorList>
            <person name="Gao Z.-H."/>
            <person name="Qiu L.-H."/>
        </authorList>
    </citation>
    <scope>NUCLEOTIDE SEQUENCE [LARGE SCALE GENOMIC DNA]</scope>
    <source>
        <strain evidence="3 4">DHC34</strain>
    </source>
</reference>
<dbReference type="Gene3D" id="1.10.260.40">
    <property type="entry name" value="lambda repressor-like DNA-binding domains"/>
    <property type="match status" value="1"/>
</dbReference>
<dbReference type="SMART" id="SM00530">
    <property type="entry name" value="HTH_XRE"/>
    <property type="match status" value="1"/>
</dbReference>
<keyword evidence="4" id="KW-1185">Reference proteome</keyword>
<dbReference type="CDD" id="cd00093">
    <property type="entry name" value="HTH_XRE"/>
    <property type="match status" value="1"/>
</dbReference>
<dbReference type="AlphaFoldDB" id="A0A494XDT5"/>
<feature type="domain" description="HTH cro/C1-type" evidence="2">
    <location>
        <begin position="10"/>
        <end position="53"/>
    </location>
</feature>
<dbReference type="InterPro" id="IPR001387">
    <property type="entry name" value="Cro/C1-type_HTH"/>
</dbReference>
<dbReference type="OrthoDB" id="6897133at2"/>
<proteinExistence type="predicted"/>
<dbReference type="RefSeq" id="WP_121090270.1">
    <property type="nucleotide sequence ID" value="NZ_RBZU01000014.1"/>
</dbReference>
<dbReference type="GO" id="GO:0003677">
    <property type="term" value="F:DNA binding"/>
    <property type="evidence" value="ECO:0007669"/>
    <property type="project" value="InterPro"/>
</dbReference>
<dbReference type="InterPro" id="IPR010982">
    <property type="entry name" value="Lambda_DNA-bd_dom_sf"/>
</dbReference>
<evidence type="ECO:0000259" key="2">
    <source>
        <dbReference type="PROSITE" id="PS50943"/>
    </source>
</evidence>
<feature type="region of interest" description="Disordered" evidence="1">
    <location>
        <begin position="84"/>
        <end position="110"/>
    </location>
</feature>
<evidence type="ECO:0000313" key="4">
    <source>
        <dbReference type="Proteomes" id="UP000270342"/>
    </source>
</evidence>